<dbReference type="InterPro" id="IPR021421">
    <property type="entry name" value="DUF3071"/>
</dbReference>
<name>A0A5J5KUT3_9MICC</name>
<dbReference type="NCBIfam" id="NF040712">
    <property type="entry name" value="SepH"/>
    <property type="match status" value="1"/>
</dbReference>
<accession>A0A5J5KUT3</accession>
<dbReference type="EMBL" id="SZWF01000019">
    <property type="protein sequence ID" value="KAA9393413.1"/>
    <property type="molecule type" value="Genomic_DNA"/>
</dbReference>
<feature type="region of interest" description="Disordered" evidence="1">
    <location>
        <begin position="333"/>
        <end position="582"/>
    </location>
</feature>
<evidence type="ECO:0000313" key="3">
    <source>
        <dbReference type="EMBL" id="KAA9393413.1"/>
    </source>
</evidence>
<proteinExistence type="predicted"/>
<dbReference type="InterPro" id="IPR047682">
    <property type="entry name" value="SepH-like"/>
</dbReference>
<feature type="compositionally biased region" description="Low complexity" evidence="1">
    <location>
        <begin position="264"/>
        <end position="285"/>
    </location>
</feature>
<gene>
    <name evidence="3" type="ORF">FCK90_12260</name>
</gene>
<feature type="domain" description="DUF3071" evidence="2">
    <location>
        <begin position="1"/>
        <end position="168"/>
    </location>
</feature>
<feature type="compositionally biased region" description="Basic and acidic residues" evidence="1">
    <location>
        <begin position="409"/>
        <end position="426"/>
    </location>
</feature>
<evidence type="ECO:0000313" key="4">
    <source>
        <dbReference type="Proteomes" id="UP000325957"/>
    </source>
</evidence>
<feature type="compositionally biased region" description="Acidic residues" evidence="1">
    <location>
        <begin position="535"/>
        <end position="545"/>
    </location>
</feature>
<dbReference type="OrthoDB" id="5180791at2"/>
<protein>
    <submittedName>
        <fullName evidence="3">DUF3071 domain-containing protein</fullName>
    </submittedName>
</protein>
<dbReference type="Proteomes" id="UP000325957">
    <property type="component" value="Unassembled WGS sequence"/>
</dbReference>
<organism evidence="3 4">
    <name type="scientific">Kocuria coralli</name>
    <dbReference type="NCBI Taxonomy" id="1461025"/>
    <lineage>
        <taxon>Bacteria</taxon>
        <taxon>Bacillati</taxon>
        <taxon>Actinomycetota</taxon>
        <taxon>Actinomycetes</taxon>
        <taxon>Micrococcales</taxon>
        <taxon>Micrococcaceae</taxon>
        <taxon>Kocuria</taxon>
    </lineage>
</organism>
<dbReference type="Pfam" id="PF11268">
    <property type="entry name" value="DUF3071"/>
    <property type="match status" value="1"/>
</dbReference>
<feature type="region of interest" description="Disordered" evidence="1">
    <location>
        <begin position="226"/>
        <end position="300"/>
    </location>
</feature>
<keyword evidence="4" id="KW-1185">Reference proteome</keyword>
<evidence type="ECO:0000256" key="1">
    <source>
        <dbReference type="SAM" id="MobiDB-lite"/>
    </source>
</evidence>
<sequence length="582" mass="60639">MDELRLVGVHDDGEHLVLQDASGTRHVLRIDQQLRGTVQRARRVAPRRQGNQSGDFGPRDIQARFRAGATVEEIVEESGWEPERVRRYEWPILAERAHIAREAQKVEVVARTSRSGGYRSVFDGEAQSLAEIVAAHAGDLGIAPTSLDWDAWQRPDQQWQITARFRVANPGAAPQDLVDQQPAALWIFNPASLTVTPDNGWAGHLTAAPDANGVVAGSDSLFGAPSSTGAASAPASAGGDTARGHRHPSAAASGVDERSRPADHSSGSPAGSPAAQAGSHAQSAPHTEDSAGASTGQAGQETDELLDVLDARRGQRLGQDSDSDDQLAAILGRSMGHVDRRPRPISAPKDSPLFDQPMHPSRPVSQQPAPAQAENGHGEQAGTPDAGEPGTPVPSGGIAGADPSPAGQDRSEEAAVHHLGRADAQDKPTSPVIEIMDDDSRPLDGDAAEPAQQEDGSSAPHPEEAAPGSTAAAMPPPGNGEAGVAPLRDAGSAGPSTPESRPDSDPADSDPAVSDPDSGRVPESTTMDDTAAEAAEPEGAEEAPEPEQPSRPRPRGRTNAKRSRSSVPSWDEIVFGAKNTDT</sequence>
<comment type="caution">
    <text evidence="3">The sequence shown here is derived from an EMBL/GenBank/DDBJ whole genome shotgun (WGS) entry which is preliminary data.</text>
</comment>
<dbReference type="AlphaFoldDB" id="A0A5J5KUT3"/>
<feature type="compositionally biased region" description="Low complexity" evidence="1">
    <location>
        <begin position="226"/>
        <end position="240"/>
    </location>
</feature>
<dbReference type="RefSeq" id="WP_158034586.1">
    <property type="nucleotide sequence ID" value="NZ_ML708624.1"/>
</dbReference>
<reference evidence="3 4" key="1">
    <citation type="submission" date="2019-05" db="EMBL/GenBank/DDBJ databases">
        <title>Kocuria coralli sp. nov., a novel actinobacterium isolated from coral reef seawater.</title>
        <authorList>
            <person name="Li J."/>
        </authorList>
    </citation>
    <scope>NUCLEOTIDE SEQUENCE [LARGE SCALE GENOMIC DNA]</scope>
    <source>
        <strain evidence="3 4">SCSIO 13007</strain>
    </source>
</reference>
<feature type="compositionally biased region" description="Basic residues" evidence="1">
    <location>
        <begin position="552"/>
        <end position="564"/>
    </location>
</feature>
<evidence type="ECO:0000259" key="2">
    <source>
        <dbReference type="Pfam" id="PF11268"/>
    </source>
</evidence>